<evidence type="ECO:0000313" key="1">
    <source>
        <dbReference type="EMBL" id="EJP73653.1"/>
    </source>
</evidence>
<gene>
    <name evidence="1" type="ORF">NT02SARS_0005</name>
</gene>
<dbReference type="Proteomes" id="UP000010116">
    <property type="component" value="Unassembled WGS sequence"/>
</dbReference>
<accession>J5KH22</accession>
<reference evidence="1 2" key="1">
    <citation type="journal article" date="2012" name="ISME J.">
        <title>Genomic insights to SAR86, an abundant and uncultivated marine bacterial lineage.</title>
        <authorList>
            <person name="Dupont C.L."/>
            <person name="Rusch D.B."/>
            <person name="Yooseph S."/>
            <person name="Lombardo M.J."/>
            <person name="Richter R.A."/>
            <person name="Valas R."/>
            <person name="Novotny M."/>
            <person name="Yee-Greenbaum J."/>
            <person name="Selengut J.D."/>
            <person name="Haft D.H."/>
            <person name="Halpern A.L."/>
            <person name="Lasken R.S."/>
            <person name="Nealson K."/>
            <person name="Friedman R."/>
            <person name="Venter J.C."/>
        </authorList>
    </citation>
    <scope>NUCLEOTIDE SEQUENCE [LARGE SCALE GENOMIC DNA]</scope>
</reference>
<protein>
    <submittedName>
        <fullName evidence="1">Uncharacterized protein</fullName>
    </submittedName>
</protein>
<proteinExistence type="predicted"/>
<sequence length="175" mass="20931">MLEYQNQNCELTLKEGVSIYHSSFPDSKEIYKDKSEKKIWRYHDATHVIFGMDVSLEEEAILDTWAIWGTDFTLIQALSYYKLPELKELQDKLLSEVKVSGFLKLYKNVFKTKIKVLRRVWKMKKKWPYQFPNEFYDRKISDLRKEYGISILKPEEKEFQKLMWSGALKGKLNAE</sequence>
<dbReference type="AlphaFoldDB" id="J5KH22"/>
<evidence type="ECO:0000313" key="2">
    <source>
        <dbReference type="Proteomes" id="UP000010116"/>
    </source>
</evidence>
<name>J5KH22_9GAMM</name>
<organism evidence="1 2">
    <name type="scientific">SAR86 cluster bacterium SAR86B</name>
    <dbReference type="NCBI Taxonomy" id="1123867"/>
    <lineage>
        <taxon>Bacteria</taxon>
        <taxon>Pseudomonadati</taxon>
        <taxon>Pseudomonadota</taxon>
        <taxon>Gammaproteobacteria</taxon>
        <taxon>SAR86 cluster</taxon>
    </lineage>
</organism>
<dbReference type="EMBL" id="JH611165">
    <property type="protein sequence ID" value="EJP73653.1"/>
    <property type="molecule type" value="Genomic_DNA"/>
</dbReference>
<dbReference type="HOGENOM" id="CLU_133284_0_0_6"/>